<evidence type="ECO:0000313" key="4">
    <source>
        <dbReference type="Proteomes" id="UP000887575"/>
    </source>
</evidence>
<reference evidence="5" key="1">
    <citation type="submission" date="2024-02" db="UniProtKB">
        <authorList>
            <consortium name="WormBaseParasite"/>
        </authorList>
    </citation>
    <scope>IDENTIFICATION</scope>
</reference>
<dbReference type="GO" id="GO:0019693">
    <property type="term" value="P:ribose phosphate metabolic process"/>
    <property type="evidence" value="ECO:0007669"/>
    <property type="project" value="TreeGrafter"/>
</dbReference>
<keyword evidence="4" id="KW-1185">Reference proteome</keyword>
<dbReference type="SUPFAM" id="SSF55811">
    <property type="entry name" value="Nudix"/>
    <property type="match status" value="1"/>
</dbReference>
<sequence>MNPSADCPYDLWDETIEFEGRWLRTKQIRFRERKSKHEGVWQSSHRVTKPANCEVDGVDILAVLHKNGQKFFIFVKQYRIPMKAWCLEFPAGLIDEGESVEAAAIREMKEETGYTVTKVLQRSEGVQGLDPGLTDDSIQFVTVEVDGDDPRNAHPEQQLQSEEAIEVVLVECNRVLEWMKENEKKMHIEAMVYSFAIGYDLGQKFKNL</sequence>
<dbReference type="Pfam" id="PF00293">
    <property type="entry name" value="NUDIX"/>
    <property type="match status" value="1"/>
</dbReference>
<accession>A0AAF3F348</accession>
<evidence type="ECO:0000313" key="5">
    <source>
        <dbReference type="WBParaSite" id="MBELARI_LOCUS20941"/>
    </source>
</evidence>
<name>A0AAF3F348_9BILA</name>
<dbReference type="Proteomes" id="UP000887575">
    <property type="component" value="Unassembled WGS sequence"/>
</dbReference>
<dbReference type="PANTHER" id="PTHR11839">
    <property type="entry name" value="UDP/ADP-SUGAR PYROPHOSPHATASE"/>
    <property type="match status" value="1"/>
</dbReference>
<comment type="similarity">
    <text evidence="2">Belongs to the Nudix hydrolase family.</text>
</comment>
<dbReference type="PROSITE" id="PS00893">
    <property type="entry name" value="NUDIX_BOX"/>
    <property type="match status" value="1"/>
</dbReference>
<dbReference type="GO" id="GO:0006753">
    <property type="term" value="P:nucleoside phosphate metabolic process"/>
    <property type="evidence" value="ECO:0007669"/>
    <property type="project" value="TreeGrafter"/>
</dbReference>
<dbReference type="Gene3D" id="3.90.79.10">
    <property type="entry name" value="Nucleoside Triphosphate Pyrophosphohydrolase"/>
    <property type="match status" value="1"/>
</dbReference>
<dbReference type="GO" id="GO:0047631">
    <property type="term" value="F:ADP-ribose diphosphatase activity"/>
    <property type="evidence" value="ECO:0007669"/>
    <property type="project" value="TreeGrafter"/>
</dbReference>
<proteinExistence type="inferred from homology"/>
<protein>
    <submittedName>
        <fullName evidence="5">Nudix hydrolase domain-containing protein</fullName>
    </submittedName>
</protein>
<dbReference type="WBParaSite" id="MBELARI_LOCUS20941">
    <property type="protein sequence ID" value="MBELARI_LOCUS20941"/>
    <property type="gene ID" value="MBELARI_LOCUS20941"/>
</dbReference>
<dbReference type="InterPro" id="IPR020476">
    <property type="entry name" value="Nudix_hydrolase"/>
</dbReference>
<dbReference type="InterPro" id="IPR015797">
    <property type="entry name" value="NUDIX_hydrolase-like_dom_sf"/>
</dbReference>
<dbReference type="PROSITE" id="PS51462">
    <property type="entry name" value="NUDIX"/>
    <property type="match status" value="1"/>
</dbReference>
<dbReference type="AlphaFoldDB" id="A0AAF3F348"/>
<dbReference type="PANTHER" id="PTHR11839:SF1">
    <property type="entry name" value="ADP-SUGAR PYROPHOSPHATASE"/>
    <property type="match status" value="1"/>
</dbReference>
<dbReference type="GO" id="GO:0005634">
    <property type="term" value="C:nucleus"/>
    <property type="evidence" value="ECO:0007669"/>
    <property type="project" value="TreeGrafter"/>
</dbReference>
<evidence type="ECO:0000256" key="2">
    <source>
        <dbReference type="RuleBase" id="RU003476"/>
    </source>
</evidence>
<dbReference type="PRINTS" id="PR00502">
    <property type="entry name" value="NUDIXFAMILY"/>
</dbReference>
<keyword evidence="1 2" id="KW-0378">Hydrolase</keyword>
<evidence type="ECO:0000256" key="1">
    <source>
        <dbReference type="ARBA" id="ARBA00022801"/>
    </source>
</evidence>
<feature type="domain" description="Nudix hydrolase" evidence="3">
    <location>
        <begin position="53"/>
        <end position="192"/>
    </location>
</feature>
<dbReference type="CDD" id="cd18888">
    <property type="entry name" value="NUDIX_ADPRase_Nudt5"/>
    <property type="match status" value="1"/>
</dbReference>
<organism evidence="4 5">
    <name type="scientific">Mesorhabditis belari</name>
    <dbReference type="NCBI Taxonomy" id="2138241"/>
    <lineage>
        <taxon>Eukaryota</taxon>
        <taxon>Metazoa</taxon>
        <taxon>Ecdysozoa</taxon>
        <taxon>Nematoda</taxon>
        <taxon>Chromadorea</taxon>
        <taxon>Rhabditida</taxon>
        <taxon>Rhabditina</taxon>
        <taxon>Rhabditomorpha</taxon>
        <taxon>Rhabditoidea</taxon>
        <taxon>Rhabditidae</taxon>
        <taxon>Mesorhabditinae</taxon>
        <taxon>Mesorhabditis</taxon>
    </lineage>
</organism>
<evidence type="ECO:0000259" key="3">
    <source>
        <dbReference type="PROSITE" id="PS51462"/>
    </source>
</evidence>
<dbReference type="InterPro" id="IPR000086">
    <property type="entry name" value="NUDIX_hydrolase_dom"/>
</dbReference>
<dbReference type="InterPro" id="IPR020084">
    <property type="entry name" value="NUDIX_hydrolase_CS"/>
</dbReference>